<reference evidence="12" key="1">
    <citation type="submission" date="2018-04" db="EMBL/GenBank/DDBJ databases">
        <authorList>
            <person name="Cornet L."/>
        </authorList>
    </citation>
    <scope>NUCLEOTIDE SEQUENCE [LARGE SCALE GENOMIC DNA]</scope>
</reference>
<comment type="similarity">
    <text evidence="2">Belongs to the CPA3 antiporters (TC 2.A.63) subunit D family.</text>
</comment>
<proteinExistence type="inferred from homology"/>
<feature type="transmembrane region" description="Helical" evidence="9">
    <location>
        <begin position="426"/>
        <end position="445"/>
    </location>
</feature>
<gene>
    <name evidence="11" type="ORF">DCF25_17480</name>
</gene>
<keyword evidence="4 8" id="KW-0812">Transmembrane</keyword>
<feature type="transmembrane region" description="Helical" evidence="9">
    <location>
        <begin position="153"/>
        <end position="172"/>
    </location>
</feature>
<evidence type="ECO:0000256" key="6">
    <source>
        <dbReference type="ARBA" id="ARBA00023136"/>
    </source>
</evidence>
<dbReference type="Pfam" id="PF00361">
    <property type="entry name" value="Proton_antipo_M"/>
    <property type="match status" value="1"/>
</dbReference>
<comment type="function">
    <text evidence="7">NDH-1 shuttles electrons from NAD(P)H, via FMN and iron-sulfur (Fe-S) centers, to quinones in the respiratory chain. The immediate electron acceptor for the enzyme in this species is believed to be plastoquinone. Couples the redox reaction to proton translocation (for every two electrons transferred, four hydrogen ions are translocated across the cytoplasmic membrane), and thus conserves the redox energy in a proton gradient.</text>
</comment>
<dbReference type="Proteomes" id="UP000249354">
    <property type="component" value="Unassembled WGS sequence"/>
</dbReference>
<feature type="transmembrane region" description="Helical" evidence="9">
    <location>
        <begin position="365"/>
        <end position="383"/>
    </location>
</feature>
<keyword evidence="5 9" id="KW-1133">Transmembrane helix</keyword>
<dbReference type="EMBL" id="QBMC01000146">
    <property type="protein sequence ID" value="PZO12538.1"/>
    <property type="molecule type" value="Genomic_DNA"/>
</dbReference>
<feature type="transmembrane region" description="Helical" evidence="9">
    <location>
        <begin position="276"/>
        <end position="298"/>
    </location>
</feature>
<accession>A0A2W4W0C8</accession>
<dbReference type="InterPro" id="IPR050586">
    <property type="entry name" value="CPA3_Na-H_Antiporter_D"/>
</dbReference>
<feature type="transmembrane region" description="Helical" evidence="9">
    <location>
        <begin position="29"/>
        <end position="48"/>
    </location>
</feature>
<evidence type="ECO:0000256" key="4">
    <source>
        <dbReference type="ARBA" id="ARBA00022692"/>
    </source>
</evidence>
<comment type="caution">
    <text evidence="11">The sequence shown here is derived from an EMBL/GenBank/DDBJ whole genome shotgun (WGS) entry which is preliminary data.</text>
</comment>
<dbReference type="NCBIfam" id="NF005564">
    <property type="entry name" value="PRK07234.1-4"/>
    <property type="match status" value="1"/>
</dbReference>
<evidence type="ECO:0000256" key="9">
    <source>
        <dbReference type="SAM" id="Phobius"/>
    </source>
</evidence>
<protein>
    <submittedName>
        <fullName evidence="11">Cation:proton antiporter</fullName>
    </submittedName>
</protein>
<keyword evidence="3" id="KW-1003">Cell membrane</keyword>
<evidence type="ECO:0000256" key="1">
    <source>
        <dbReference type="ARBA" id="ARBA00004651"/>
    </source>
</evidence>
<dbReference type="InterPro" id="IPR001750">
    <property type="entry name" value="ND/Mrp_TM"/>
</dbReference>
<feature type="transmembrane region" description="Helical" evidence="9">
    <location>
        <begin position="404"/>
        <end position="420"/>
    </location>
</feature>
<feature type="transmembrane region" description="Helical" evidence="9">
    <location>
        <begin position="192"/>
        <end position="213"/>
    </location>
</feature>
<feature type="transmembrane region" description="Helical" evidence="9">
    <location>
        <begin position="251"/>
        <end position="269"/>
    </location>
</feature>
<dbReference type="AlphaFoldDB" id="A0A2W4W0C8"/>
<evidence type="ECO:0000256" key="8">
    <source>
        <dbReference type="RuleBase" id="RU000320"/>
    </source>
</evidence>
<dbReference type="PANTHER" id="PTHR42703">
    <property type="entry name" value="NADH DEHYDROGENASE"/>
    <property type="match status" value="1"/>
</dbReference>
<keyword evidence="6 9" id="KW-0472">Membrane</keyword>
<name>A0A2W4W0C8_9CYAN</name>
<feature type="transmembrane region" description="Helical" evidence="9">
    <location>
        <begin position="466"/>
        <end position="484"/>
    </location>
</feature>
<reference evidence="11 12" key="2">
    <citation type="submission" date="2018-06" db="EMBL/GenBank/DDBJ databases">
        <title>Metagenomic assembly of (sub)arctic Cyanobacteria and their associated microbiome from non-axenic cultures.</title>
        <authorList>
            <person name="Baurain D."/>
        </authorList>
    </citation>
    <scope>NUCLEOTIDE SEQUENCE [LARGE SCALE GENOMIC DNA]</scope>
    <source>
        <strain evidence="11">ULC129bin1</strain>
    </source>
</reference>
<evidence type="ECO:0000256" key="2">
    <source>
        <dbReference type="ARBA" id="ARBA00005346"/>
    </source>
</evidence>
<feature type="transmembrane region" description="Helical" evidence="9">
    <location>
        <begin position="98"/>
        <end position="115"/>
    </location>
</feature>
<evidence type="ECO:0000259" key="10">
    <source>
        <dbReference type="Pfam" id="PF00361"/>
    </source>
</evidence>
<evidence type="ECO:0000313" key="12">
    <source>
        <dbReference type="Proteomes" id="UP000249354"/>
    </source>
</evidence>
<feature type="transmembrane region" description="Helical" evidence="9">
    <location>
        <begin position="121"/>
        <end position="141"/>
    </location>
</feature>
<feature type="transmembrane region" description="Helical" evidence="9">
    <location>
        <begin position="68"/>
        <end position="86"/>
    </location>
</feature>
<organism evidence="11 12">
    <name type="scientific">Leptolyngbya foveolarum</name>
    <dbReference type="NCBI Taxonomy" id="47253"/>
    <lineage>
        <taxon>Bacteria</taxon>
        <taxon>Bacillati</taxon>
        <taxon>Cyanobacteriota</taxon>
        <taxon>Cyanophyceae</taxon>
        <taxon>Leptolyngbyales</taxon>
        <taxon>Leptolyngbyaceae</taxon>
        <taxon>Leptolyngbya group</taxon>
        <taxon>Leptolyngbya</taxon>
    </lineage>
</organism>
<evidence type="ECO:0000313" key="11">
    <source>
        <dbReference type="EMBL" id="PZO12538.1"/>
    </source>
</evidence>
<feature type="domain" description="NADH:quinone oxidoreductase/Mrp antiporter transmembrane" evidence="10">
    <location>
        <begin position="119"/>
        <end position="371"/>
    </location>
</feature>
<dbReference type="GO" id="GO:0005886">
    <property type="term" value="C:plasma membrane"/>
    <property type="evidence" value="ECO:0007669"/>
    <property type="project" value="UniProtKB-SubCell"/>
</dbReference>
<evidence type="ECO:0000256" key="5">
    <source>
        <dbReference type="ARBA" id="ARBA00022989"/>
    </source>
</evidence>
<feature type="transmembrane region" description="Helical" evidence="9">
    <location>
        <begin position="225"/>
        <end position="245"/>
    </location>
</feature>
<dbReference type="PANTHER" id="PTHR42703:SF1">
    <property type="entry name" value="NA(+)_H(+) ANTIPORTER SUBUNIT D1"/>
    <property type="match status" value="1"/>
</dbReference>
<sequence length="489" mass="52722">MTLITLLWIALPLFLGFSIALFPQGDRPFTLMIAISSAAYGLTHILIPETTTLILTDHFGVTLMIDSLSGYFILTNALVTAAVVLYCWKDHLTQGSTAFFYTQLAILHGSINAVFVCADFISLYVALEVISIASFLLIAYPRTDKSIWVALRYLLISNTAMLFYLIGTALVYQASHSFAFEGLRQAPVEAIALIFLGLLAKGGIFISGLWLPLTHAESKTPVSAILSGIVIKTGVFPLVRCALLIEELTPVIQIFSVGTVLLGTAGAILKKDTKRTLAFSSISQMGFVLAAPAIAGVYALSHGLAKATLFLIAGSLPSRDFSELQKMRISKSLWVAITIASLSLCGFPLLAGFNAKSLVLADLPIWLSTALTIGSVGSAIAFAKFIFLPSDRASKSDTSSSSNLWPAVILLLVSLLLLGITNLESYTVKNIAKALITIAAGWLIYGLALRKNKQQFPQSLEKIEHLIGGMSIVLILLFWTVLQWQPSST</sequence>
<evidence type="ECO:0000256" key="3">
    <source>
        <dbReference type="ARBA" id="ARBA00022475"/>
    </source>
</evidence>
<feature type="transmembrane region" description="Helical" evidence="9">
    <location>
        <begin position="333"/>
        <end position="353"/>
    </location>
</feature>
<evidence type="ECO:0000256" key="7">
    <source>
        <dbReference type="ARBA" id="ARBA00025624"/>
    </source>
</evidence>
<comment type="subcellular location">
    <subcellularLocation>
        <location evidence="1">Cell membrane</location>
        <topology evidence="1">Multi-pass membrane protein</topology>
    </subcellularLocation>
    <subcellularLocation>
        <location evidence="8">Membrane</location>
        <topology evidence="8">Multi-pass membrane protein</topology>
    </subcellularLocation>
</comment>
<feature type="transmembrane region" description="Helical" evidence="9">
    <location>
        <begin position="6"/>
        <end position="22"/>
    </location>
</feature>